<gene>
    <name evidence="2" type="ORF">EMPS_00196</name>
</gene>
<evidence type="ECO:0000313" key="2">
    <source>
        <dbReference type="EMBL" id="GJJ67850.1"/>
    </source>
</evidence>
<evidence type="ECO:0000256" key="1">
    <source>
        <dbReference type="SAM" id="SignalP"/>
    </source>
</evidence>
<reference evidence="2" key="1">
    <citation type="submission" date="2021-11" db="EMBL/GenBank/DDBJ databases">
        <authorList>
            <person name="Herlambang A."/>
            <person name="Guo Y."/>
            <person name="Takashima Y."/>
            <person name="Nishizawa T."/>
        </authorList>
    </citation>
    <scope>NUCLEOTIDE SEQUENCE</scope>
    <source>
        <strain evidence="2">E1425</strain>
    </source>
</reference>
<accession>A0A9P3GZT7</accession>
<keyword evidence="3" id="KW-1185">Reference proteome</keyword>
<name>A0A9P3GZT7_9FUNG</name>
<dbReference type="AlphaFoldDB" id="A0A9P3GZT7"/>
<sequence>MRFSFVALAVAAVAAMAQASPATDVNVVKRDNNQACNTGDLSIRAKGKYECITCTVTSTANTAAIMYASDNGPAMHVCATMSTACVQIYSYNYCKN</sequence>
<reference evidence="2" key="2">
    <citation type="journal article" date="2022" name="Microbiol. Resour. Announc.">
        <title>Whole-Genome Sequence of Entomortierella parvispora E1425, a Mucoromycotan Fungus Associated with Burkholderiaceae-Related Endosymbiotic Bacteria.</title>
        <authorList>
            <person name="Herlambang A."/>
            <person name="Guo Y."/>
            <person name="Takashima Y."/>
            <person name="Narisawa K."/>
            <person name="Ohta H."/>
            <person name="Nishizawa T."/>
        </authorList>
    </citation>
    <scope>NUCLEOTIDE SEQUENCE</scope>
    <source>
        <strain evidence="2">E1425</strain>
    </source>
</reference>
<proteinExistence type="predicted"/>
<organism evidence="2 3">
    <name type="scientific">Entomortierella parvispora</name>
    <dbReference type="NCBI Taxonomy" id="205924"/>
    <lineage>
        <taxon>Eukaryota</taxon>
        <taxon>Fungi</taxon>
        <taxon>Fungi incertae sedis</taxon>
        <taxon>Mucoromycota</taxon>
        <taxon>Mortierellomycotina</taxon>
        <taxon>Mortierellomycetes</taxon>
        <taxon>Mortierellales</taxon>
        <taxon>Mortierellaceae</taxon>
        <taxon>Entomortierella</taxon>
    </lineage>
</organism>
<evidence type="ECO:0000313" key="3">
    <source>
        <dbReference type="Proteomes" id="UP000827284"/>
    </source>
</evidence>
<feature type="signal peptide" evidence="1">
    <location>
        <begin position="1"/>
        <end position="19"/>
    </location>
</feature>
<feature type="chain" id="PRO_5040143860" evidence="1">
    <location>
        <begin position="20"/>
        <end position="96"/>
    </location>
</feature>
<comment type="caution">
    <text evidence="2">The sequence shown here is derived from an EMBL/GenBank/DDBJ whole genome shotgun (WGS) entry which is preliminary data.</text>
</comment>
<dbReference type="Proteomes" id="UP000827284">
    <property type="component" value="Unassembled WGS sequence"/>
</dbReference>
<keyword evidence="1" id="KW-0732">Signal</keyword>
<dbReference type="EMBL" id="BQFW01000001">
    <property type="protein sequence ID" value="GJJ67850.1"/>
    <property type="molecule type" value="Genomic_DNA"/>
</dbReference>
<protein>
    <submittedName>
        <fullName evidence="2">Uncharacterized protein</fullName>
    </submittedName>
</protein>